<evidence type="ECO:0000313" key="3">
    <source>
        <dbReference type="Proteomes" id="UP000276526"/>
    </source>
</evidence>
<organism evidence="2 3">
    <name type="scientific">Corynebacterium bovis</name>
    <dbReference type="NCBI Taxonomy" id="36808"/>
    <lineage>
        <taxon>Bacteria</taxon>
        <taxon>Bacillati</taxon>
        <taxon>Actinomycetota</taxon>
        <taxon>Actinomycetes</taxon>
        <taxon>Mycobacteriales</taxon>
        <taxon>Corynebacteriaceae</taxon>
        <taxon>Corynebacterium</taxon>
    </lineage>
</organism>
<reference evidence="2 3" key="1">
    <citation type="submission" date="2018-01" db="EMBL/GenBank/DDBJ databases">
        <title>Twenty Corynebacterium bovis Genomes.</title>
        <authorList>
            <person name="Gulvik C.A."/>
        </authorList>
    </citation>
    <scope>NUCLEOTIDE SEQUENCE [LARGE SCALE GENOMIC DNA]</scope>
    <source>
        <strain evidence="2 3">F6900</strain>
    </source>
</reference>
<dbReference type="EMBL" id="PQNK01000012">
    <property type="protein sequence ID" value="RRO86145.1"/>
    <property type="molecule type" value="Genomic_DNA"/>
</dbReference>
<feature type="compositionally biased region" description="Low complexity" evidence="1">
    <location>
        <begin position="1"/>
        <end position="17"/>
    </location>
</feature>
<evidence type="ECO:0000256" key="1">
    <source>
        <dbReference type="SAM" id="MobiDB-lite"/>
    </source>
</evidence>
<dbReference type="AlphaFoldDB" id="A0A426PY33"/>
<comment type="caution">
    <text evidence="2">The sequence shown here is derived from an EMBL/GenBank/DDBJ whole genome shotgun (WGS) entry which is preliminary data.</text>
</comment>
<feature type="region of interest" description="Disordered" evidence="1">
    <location>
        <begin position="54"/>
        <end position="76"/>
    </location>
</feature>
<dbReference type="Proteomes" id="UP000276526">
    <property type="component" value="Unassembled WGS sequence"/>
</dbReference>
<protein>
    <submittedName>
        <fullName evidence="2">Uncharacterized protein</fullName>
    </submittedName>
</protein>
<feature type="region of interest" description="Disordered" evidence="1">
    <location>
        <begin position="1"/>
        <end position="20"/>
    </location>
</feature>
<gene>
    <name evidence="2" type="ORF">CXF48_07855</name>
</gene>
<accession>A0A426PY33</accession>
<evidence type="ECO:0000313" key="2">
    <source>
        <dbReference type="EMBL" id="RRO86145.1"/>
    </source>
</evidence>
<sequence length="76" mass="7574">MTSDGSPSESGEPGASGRDVRVISVHVDEVTLSPSVVVRGAADAASTVYRPSAPYVAVPDHPGGTGTVAPSRSGRV</sequence>
<name>A0A426PY33_9CORY</name>
<proteinExistence type="predicted"/>